<dbReference type="GO" id="GO:0000224">
    <property type="term" value="F:peptide-N4-(N-acetyl-beta-glucosaminyl)asparagine amidase activity"/>
    <property type="evidence" value="ECO:0007669"/>
    <property type="project" value="TreeGrafter"/>
</dbReference>
<dbReference type="InterPro" id="IPR050883">
    <property type="entry name" value="PNGase"/>
</dbReference>
<accession>A0A1H6EW60</accession>
<organism evidence="2 3">
    <name type="scientific">Nonomuraea solani</name>
    <dbReference type="NCBI Taxonomy" id="1144553"/>
    <lineage>
        <taxon>Bacteria</taxon>
        <taxon>Bacillati</taxon>
        <taxon>Actinomycetota</taxon>
        <taxon>Actinomycetes</taxon>
        <taxon>Streptosporangiales</taxon>
        <taxon>Streptosporangiaceae</taxon>
        <taxon>Nonomuraea</taxon>
    </lineage>
</organism>
<sequence length="384" mass="39626">MGMYPAIPGRSELIVNSPAFEKITVTRSNGKTITINAAGASEANRYVQALKVNGTASTRAWLPEGFSGRLDFTLGAQPSTEFGAKDIPPSFQAGMKPYLVSLDPGATAVEPGGTVTTTLTVQAVGKGGALTWTAEPPPGITVTPAGGTVDVPDNGQAKAQVTVEVGAGVATGFTTVPVEVAGVSAAIRLNVARRGTIEWHQNNAGVGDDTEPGQADFDNGGWSYSAQALAAGARPGGTVTWKDHTFTWPNRKPGEWDNVQAAGQTVDLTAPAGAGTLALLGAGASGDIETGVTITYTDGSTQETKVGFSDWALARDAYPPRFGNEIVLRTPYRLDGGGGRQDINVYVFAVTPIRLDPAKQVKSLTLARPAGAATAHIFAWSFGG</sequence>
<gene>
    <name evidence="2" type="ORF">SAMN05444920_11919</name>
</gene>
<keyword evidence="2" id="KW-0378">Hydrolase</keyword>
<dbReference type="InterPro" id="IPR012939">
    <property type="entry name" value="Glyco_hydro_92"/>
</dbReference>
<proteinExistence type="predicted"/>
<protein>
    <submittedName>
        <fullName evidence="2">Glycosyl hydrolase family 92</fullName>
    </submittedName>
</protein>
<dbReference type="PANTHER" id="PTHR12143:SF43">
    <property type="entry name" value="PUTATIVE-RELATED"/>
    <property type="match status" value="1"/>
</dbReference>
<feature type="domain" description="Glycosyl hydrolase family 92" evidence="1">
    <location>
        <begin position="1"/>
        <end position="75"/>
    </location>
</feature>
<keyword evidence="3" id="KW-1185">Reference proteome</keyword>
<dbReference type="PANTHER" id="PTHR12143">
    <property type="entry name" value="PEPTIDE N-GLYCANASE PNGASE -RELATED"/>
    <property type="match status" value="1"/>
</dbReference>
<evidence type="ECO:0000259" key="1">
    <source>
        <dbReference type="Pfam" id="PF07971"/>
    </source>
</evidence>
<dbReference type="AlphaFoldDB" id="A0A1H6EW60"/>
<dbReference type="Proteomes" id="UP000236732">
    <property type="component" value="Unassembled WGS sequence"/>
</dbReference>
<dbReference type="Pfam" id="PF07971">
    <property type="entry name" value="Glyco_hydro_92"/>
    <property type="match status" value="1"/>
</dbReference>
<evidence type="ECO:0000313" key="3">
    <source>
        <dbReference type="Proteomes" id="UP000236732"/>
    </source>
</evidence>
<reference evidence="2 3" key="1">
    <citation type="submission" date="2016-10" db="EMBL/GenBank/DDBJ databases">
        <authorList>
            <person name="de Groot N.N."/>
        </authorList>
    </citation>
    <scope>NUCLEOTIDE SEQUENCE [LARGE SCALE GENOMIC DNA]</scope>
    <source>
        <strain evidence="2 3">CGMCC 4.7037</strain>
    </source>
</reference>
<name>A0A1H6EW60_9ACTN</name>
<dbReference type="GO" id="GO:0006516">
    <property type="term" value="P:glycoprotein catabolic process"/>
    <property type="evidence" value="ECO:0007669"/>
    <property type="project" value="TreeGrafter"/>
</dbReference>
<dbReference type="EMBL" id="FNVT01000019">
    <property type="protein sequence ID" value="SEH01089.1"/>
    <property type="molecule type" value="Genomic_DNA"/>
</dbReference>
<dbReference type="GO" id="GO:0005829">
    <property type="term" value="C:cytosol"/>
    <property type="evidence" value="ECO:0007669"/>
    <property type="project" value="TreeGrafter"/>
</dbReference>
<dbReference type="Gene3D" id="3.30.2080.10">
    <property type="entry name" value="GH92 mannosidase domain"/>
    <property type="match status" value="1"/>
</dbReference>
<evidence type="ECO:0000313" key="2">
    <source>
        <dbReference type="EMBL" id="SEH01089.1"/>
    </source>
</evidence>